<feature type="transmembrane region" description="Helical" evidence="6">
    <location>
        <begin position="90"/>
        <end position="113"/>
    </location>
</feature>
<dbReference type="EMBL" id="UOGI01000321">
    <property type="protein sequence ID" value="VAX34446.1"/>
    <property type="molecule type" value="Genomic_DNA"/>
</dbReference>
<dbReference type="HAMAP" id="MF_01147">
    <property type="entry name" value="Lgt"/>
    <property type="match status" value="1"/>
</dbReference>
<organism evidence="7">
    <name type="scientific">hydrothermal vent metagenome</name>
    <dbReference type="NCBI Taxonomy" id="652676"/>
    <lineage>
        <taxon>unclassified sequences</taxon>
        <taxon>metagenomes</taxon>
        <taxon>ecological metagenomes</taxon>
    </lineage>
</organism>
<keyword evidence="7" id="KW-0449">Lipoprotein</keyword>
<evidence type="ECO:0000256" key="2">
    <source>
        <dbReference type="ARBA" id="ARBA00022679"/>
    </source>
</evidence>
<accession>A0A3B1CV20</accession>
<dbReference type="InterPro" id="IPR001640">
    <property type="entry name" value="Lgt"/>
</dbReference>
<keyword evidence="5 6" id="KW-0472">Membrane</keyword>
<evidence type="ECO:0000256" key="6">
    <source>
        <dbReference type="SAM" id="Phobius"/>
    </source>
</evidence>
<evidence type="ECO:0000313" key="7">
    <source>
        <dbReference type="EMBL" id="VAX34446.1"/>
    </source>
</evidence>
<keyword evidence="1" id="KW-1003">Cell membrane</keyword>
<name>A0A3B1CV20_9ZZZZ</name>
<dbReference type="AlphaFoldDB" id="A0A3B1CV20"/>
<dbReference type="GO" id="GO:0005886">
    <property type="term" value="C:plasma membrane"/>
    <property type="evidence" value="ECO:0007669"/>
    <property type="project" value="InterPro"/>
</dbReference>
<feature type="transmembrane region" description="Helical" evidence="6">
    <location>
        <begin position="57"/>
        <end position="78"/>
    </location>
</feature>
<gene>
    <name evidence="7" type="ORF">MNBD_NITROSPIRAE03-150</name>
</gene>
<feature type="transmembrane region" description="Helical" evidence="6">
    <location>
        <begin position="120"/>
        <end position="140"/>
    </location>
</feature>
<dbReference type="PANTHER" id="PTHR30589">
    <property type="entry name" value="PROLIPOPROTEIN DIACYLGLYCERYL TRANSFERASE"/>
    <property type="match status" value="1"/>
</dbReference>
<keyword evidence="3 6" id="KW-0812">Transmembrane</keyword>
<proteinExistence type="inferred from homology"/>
<feature type="transmembrane region" description="Helical" evidence="6">
    <location>
        <begin position="20"/>
        <end position="37"/>
    </location>
</feature>
<keyword evidence="4 6" id="KW-1133">Transmembrane helix</keyword>
<evidence type="ECO:0000256" key="4">
    <source>
        <dbReference type="ARBA" id="ARBA00022989"/>
    </source>
</evidence>
<feature type="transmembrane region" description="Helical" evidence="6">
    <location>
        <begin position="174"/>
        <end position="191"/>
    </location>
</feature>
<dbReference type="PANTHER" id="PTHR30589:SF0">
    <property type="entry name" value="PHOSPHATIDYLGLYCEROL--PROLIPOPROTEIN DIACYLGLYCERYL TRANSFERASE"/>
    <property type="match status" value="1"/>
</dbReference>
<dbReference type="NCBIfam" id="TIGR00544">
    <property type="entry name" value="lgt"/>
    <property type="match status" value="1"/>
</dbReference>
<dbReference type="GO" id="GO:0008961">
    <property type="term" value="F:phosphatidylglycerol-prolipoprotein diacylglyceryl transferase activity"/>
    <property type="evidence" value="ECO:0007669"/>
    <property type="project" value="InterPro"/>
</dbReference>
<keyword evidence="2 7" id="KW-0808">Transferase</keyword>
<dbReference type="GO" id="GO:0042158">
    <property type="term" value="P:lipoprotein biosynthetic process"/>
    <property type="evidence" value="ECO:0007669"/>
    <property type="project" value="InterPro"/>
</dbReference>
<sequence>MIPYPHIKPYIIKVGPLQVRWYGLMYLIGFASSYLLVNYQIKKKGIGIDRRVVDDLYFYIILGLILGARLGYVLFYNFAEYLQNPLEIFAVWHGGMSFHGGLIGSVFAGICFCRKRGLDSWLVADLVIATAPIGLGFGRIGNFINCELYGRVTNVPWAMVFPCGGGLPRHPSQLYEAFFEGVVLFIVLWYMKDRIKITGGLTALFLILYGVIRFSLEFFREPDAQLGFVLAFLTMGQILSLAMVLVGIVIFLYRTRSSRA</sequence>
<evidence type="ECO:0000256" key="5">
    <source>
        <dbReference type="ARBA" id="ARBA00023136"/>
    </source>
</evidence>
<feature type="transmembrane region" description="Helical" evidence="6">
    <location>
        <begin position="198"/>
        <end position="216"/>
    </location>
</feature>
<feature type="transmembrane region" description="Helical" evidence="6">
    <location>
        <begin position="228"/>
        <end position="253"/>
    </location>
</feature>
<evidence type="ECO:0000256" key="1">
    <source>
        <dbReference type="ARBA" id="ARBA00022475"/>
    </source>
</evidence>
<dbReference type="Pfam" id="PF01790">
    <property type="entry name" value="LGT"/>
    <property type="match status" value="1"/>
</dbReference>
<protein>
    <submittedName>
        <fullName evidence="7">Prolipoprotein diacylglyceryl transferase</fullName>
    </submittedName>
</protein>
<evidence type="ECO:0000256" key="3">
    <source>
        <dbReference type="ARBA" id="ARBA00022692"/>
    </source>
</evidence>
<reference evidence="7" key="1">
    <citation type="submission" date="2018-06" db="EMBL/GenBank/DDBJ databases">
        <authorList>
            <person name="Zhirakovskaya E."/>
        </authorList>
    </citation>
    <scope>NUCLEOTIDE SEQUENCE</scope>
</reference>
<dbReference type="PROSITE" id="PS01311">
    <property type="entry name" value="LGT"/>
    <property type="match status" value="1"/>
</dbReference>